<evidence type="ECO:0000256" key="1">
    <source>
        <dbReference type="SAM" id="Phobius"/>
    </source>
</evidence>
<sequence>MDQGAVSEWNVVGTFRKRPVPQGPIVDFTSDVSHRDSLENTDAPILLYEVKGDGNQQQSRVPRYMARKIAIPPPSLVKMKVVSLAPPRPADPGTHSDEDLFFVDCPEPPSAPSHHKDRVHRQQSLVIGTILPPPSQSTFLLPFAVCLADIALLAVSFTTYKPEKAIIAACCVLVLVPDIGALFLLLKRGMYSVTIAVHLLLWPNVVLLFLQPFVSLLFMVHFLLVALMVLCCLRVRASTYMTFCRLR</sequence>
<dbReference type="GeneID" id="92360234"/>
<reference evidence="3" key="1">
    <citation type="journal article" date="2021" name="Microbiol. Resour. Announc.">
        <title>LGAAP: Leishmaniinae Genome Assembly and Annotation Pipeline.</title>
        <authorList>
            <person name="Almutairi H."/>
            <person name="Urbaniak M.D."/>
            <person name="Bates M.D."/>
            <person name="Jariyapan N."/>
            <person name="Kwakye-Nuako G."/>
            <person name="Thomaz-Soccol V."/>
            <person name="Al-Salem W.S."/>
            <person name="Dillon R.J."/>
            <person name="Bates P.A."/>
            <person name="Gatherer D."/>
        </authorList>
    </citation>
    <scope>NUCLEOTIDE SEQUENCE [LARGE SCALE GENOMIC DNA]</scope>
</reference>
<keyword evidence="1" id="KW-0812">Transmembrane</keyword>
<dbReference type="RefSeq" id="XP_067062237.1">
    <property type="nucleotide sequence ID" value="XM_067206300.1"/>
</dbReference>
<proteinExistence type="predicted"/>
<accession>A0A836KH00</accession>
<keyword evidence="1" id="KW-0472">Membrane</keyword>
<dbReference type="KEGG" id="loi:92360234"/>
<reference evidence="3" key="2">
    <citation type="journal article" date="2021" name="Sci. Data">
        <title>Chromosome-scale genome sequencing, assembly and annotation of six genomes from subfamily Leishmaniinae.</title>
        <authorList>
            <person name="Almutairi H."/>
            <person name="Urbaniak M.D."/>
            <person name="Bates M.D."/>
            <person name="Jariyapan N."/>
            <person name="Kwakye-Nuako G."/>
            <person name="Thomaz Soccol V."/>
            <person name="Al-Salem W.S."/>
            <person name="Dillon R.J."/>
            <person name="Bates P.A."/>
            <person name="Gatherer D."/>
        </authorList>
    </citation>
    <scope>NUCLEOTIDE SEQUENCE [LARGE SCALE GENOMIC DNA]</scope>
</reference>
<evidence type="ECO:0000313" key="3">
    <source>
        <dbReference type="Proteomes" id="UP000674143"/>
    </source>
</evidence>
<evidence type="ECO:0000313" key="2">
    <source>
        <dbReference type="EMBL" id="KAG5475729.1"/>
    </source>
</evidence>
<keyword evidence="3" id="KW-1185">Reference proteome</keyword>
<feature type="transmembrane region" description="Helical" evidence="1">
    <location>
        <begin position="193"/>
        <end position="210"/>
    </location>
</feature>
<name>A0A836KH00_9TRYP</name>
<dbReference type="AlphaFoldDB" id="A0A836KH00"/>
<dbReference type="EMBL" id="JAFHLR010000027">
    <property type="protein sequence ID" value="KAG5475729.1"/>
    <property type="molecule type" value="Genomic_DNA"/>
</dbReference>
<gene>
    <name evidence="2" type="ORF">LSCM4_04313</name>
</gene>
<feature type="transmembrane region" description="Helical" evidence="1">
    <location>
        <begin position="216"/>
        <end position="237"/>
    </location>
</feature>
<dbReference type="Proteomes" id="UP000674143">
    <property type="component" value="Unassembled WGS sequence"/>
</dbReference>
<protein>
    <submittedName>
        <fullName evidence="2">Uncharacterized protein</fullName>
    </submittedName>
</protein>
<keyword evidence="1" id="KW-1133">Transmembrane helix</keyword>
<comment type="caution">
    <text evidence="2">The sequence shown here is derived from an EMBL/GenBank/DDBJ whole genome shotgun (WGS) entry which is preliminary data.</text>
</comment>
<feature type="transmembrane region" description="Helical" evidence="1">
    <location>
        <begin position="166"/>
        <end position="186"/>
    </location>
</feature>
<feature type="transmembrane region" description="Helical" evidence="1">
    <location>
        <begin position="139"/>
        <end position="160"/>
    </location>
</feature>
<organism evidence="2 3">
    <name type="scientific">Leishmania orientalis</name>
    <dbReference type="NCBI Taxonomy" id="2249476"/>
    <lineage>
        <taxon>Eukaryota</taxon>
        <taxon>Discoba</taxon>
        <taxon>Euglenozoa</taxon>
        <taxon>Kinetoplastea</taxon>
        <taxon>Metakinetoplastina</taxon>
        <taxon>Trypanosomatida</taxon>
        <taxon>Trypanosomatidae</taxon>
        <taxon>Leishmaniinae</taxon>
        <taxon>Leishmania</taxon>
    </lineage>
</organism>